<protein>
    <submittedName>
        <fullName evidence="1">Uncharacterized protein</fullName>
    </submittedName>
</protein>
<organism evidence="1 2">
    <name type="scientific">Acidithiobacillus ferrooxidans (strain ATCC 23270 / DSM 14882 / CIP 104768 / NCIMB 8455)</name>
    <name type="common">Ferrobacillus ferrooxidans (strain ATCC 23270)</name>
    <dbReference type="NCBI Taxonomy" id="243159"/>
    <lineage>
        <taxon>Bacteria</taxon>
        <taxon>Pseudomonadati</taxon>
        <taxon>Pseudomonadota</taxon>
        <taxon>Acidithiobacillia</taxon>
        <taxon>Acidithiobacillales</taxon>
        <taxon>Acidithiobacillaceae</taxon>
        <taxon>Acidithiobacillus</taxon>
    </lineage>
</organism>
<accession>B7J7W3</accession>
<reference evidence="1 2" key="1">
    <citation type="journal article" date="2008" name="BMC Genomics">
        <title>Acidithiobacillus ferrooxidans metabolism: from genome sequence to industrial applications.</title>
        <authorList>
            <person name="Valdes J."/>
            <person name="Pedroso I."/>
            <person name="Quatrini R."/>
            <person name="Dodson R.J."/>
            <person name="Tettelin H."/>
            <person name="Blake R.II."/>
            <person name="Eisen J.A."/>
            <person name="Holmes D.S."/>
        </authorList>
    </citation>
    <scope>NUCLEOTIDE SEQUENCE [LARGE SCALE GENOMIC DNA]</scope>
    <source>
        <strain evidence="2">ATCC 23270 / DSM 14882 / CIP 104768 / NCIMB 8455</strain>
    </source>
</reference>
<dbReference type="Proteomes" id="UP000001362">
    <property type="component" value="Chromosome"/>
</dbReference>
<gene>
    <name evidence="1" type="ordered locus">AFE_2649</name>
</gene>
<name>B7J7W3_ACIF2</name>
<dbReference type="KEGG" id="afr:AFE_2649"/>
<dbReference type="HOGENOM" id="CLU_3303178_0_0_6"/>
<evidence type="ECO:0000313" key="1">
    <source>
        <dbReference type="EMBL" id="ACK78466.1"/>
    </source>
</evidence>
<proteinExistence type="predicted"/>
<keyword evidence="2" id="KW-1185">Reference proteome</keyword>
<dbReference type="PaxDb" id="243159-AFE_2649"/>
<evidence type="ECO:0000313" key="2">
    <source>
        <dbReference type="Proteomes" id="UP000001362"/>
    </source>
</evidence>
<sequence length="39" mass="4282">MHITAHALTSMTLHQPIAQLIQISAVDFHKVGPTFILVT</sequence>
<dbReference type="EMBL" id="CP001219">
    <property type="protein sequence ID" value="ACK78466.1"/>
    <property type="molecule type" value="Genomic_DNA"/>
</dbReference>
<dbReference type="AlphaFoldDB" id="B7J7W3"/>